<dbReference type="RefSeq" id="WP_154561803.1">
    <property type="nucleotide sequence ID" value="NZ_VOSW01000037.1"/>
</dbReference>
<proteinExistence type="predicted"/>
<protein>
    <recommendedName>
        <fullName evidence="4">Ig-like domain-containing protein</fullName>
    </recommendedName>
</protein>
<name>A0A6N6WF72_9BURK</name>
<reference evidence="2 3" key="1">
    <citation type="journal article" date="2020" name="Int. J. Syst. Evol. Microbiol.">
        <title>Paraburkholderia madseniana sp. nov., a phenolic acid-degrading bacterium isolated from acidic forest soil.</title>
        <authorList>
            <person name="Wilhelm R.C."/>
            <person name="Murphy S.J.L."/>
            <person name="Feriancek N.M."/>
            <person name="Karasz D.C."/>
            <person name="DeRito C.M."/>
            <person name="Newman J.D."/>
            <person name="Buckley D.H."/>
        </authorList>
    </citation>
    <scope>NUCLEOTIDE SEQUENCE [LARGE SCALE GENOMIC DNA]</scope>
    <source>
        <strain evidence="2 3">RP11</strain>
    </source>
</reference>
<feature type="signal peptide" evidence="1">
    <location>
        <begin position="1"/>
        <end position="27"/>
    </location>
</feature>
<dbReference type="AlphaFoldDB" id="A0A6N6WF72"/>
<dbReference type="EMBL" id="VOSW01000037">
    <property type="protein sequence ID" value="KAE8758120.1"/>
    <property type="molecule type" value="Genomic_DNA"/>
</dbReference>
<keyword evidence="1" id="KW-0732">Signal</keyword>
<feature type="chain" id="PRO_5026797770" description="Ig-like domain-containing protein" evidence="1">
    <location>
        <begin position="28"/>
        <end position="63"/>
    </location>
</feature>
<comment type="caution">
    <text evidence="2">The sequence shown here is derived from an EMBL/GenBank/DDBJ whole genome shotgun (WGS) entry which is preliminary data.</text>
</comment>
<evidence type="ECO:0000313" key="3">
    <source>
        <dbReference type="Proteomes" id="UP000463700"/>
    </source>
</evidence>
<accession>A0A6N6WF72</accession>
<gene>
    <name evidence="2" type="ORF">FSO04_20290</name>
</gene>
<evidence type="ECO:0008006" key="4">
    <source>
        <dbReference type="Google" id="ProtNLM"/>
    </source>
</evidence>
<evidence type="ECO:0000313" key="2">
    <source>
        <dbReference type="EMBL" id="KAE8758120.1"/>
    </source>
</evidence>
<sequence length="63" mass="6392">MKKKKTFGIGLGSVVLLSKAFTPSAMAACSNTAPPSNTTVTCTGTGLAAVVAQTGSTGMRWVW</sequence>
<organism evidence="2 3">
    <name type="scientific">Paraburkholderia madseniana</name>
    <dbReference type="NCBI Taxonomy" id="2599607"/>
    <lineage>
        <taxon>Bacteria</taxon>
        <taxon>Pseudomonadati</taxon>
        <taxon>Pseudomonadota</taxon>
        <taxon>Betaproteobacteria</taxon>
        <taxon>Burkholderiales</taxon>
        <taxon>Burkholderiaceae</taxon>
        <taxon>Paraburkholderia</taxon>
    </lineage>
</organism>
<evidence type="ECO:0000256" key="1">
    <source>
        <dbReference type="SAM" id="SignalP"/>
    </source>
</evidence>
<dbReference type="Proteomes" id="UP000463700">
    <property type="component" value="Unassembled WGS sequence"/>
</dbReference>